<dbReference type="InterPro" id="IPR051604">
    <property type="entry name" value="Ergot_Alk_Oxidoreductase"/>
</dbReference>
<dbReference type="Gene3D" id="3.90.25.10">
    <property type="entry name" value="UDP-galactose 4-epimerase, domain 1"/>
    <property type="match status" value="1"/>
</dbReference>
<protein>
    <submittedName>
        <fullName evidence="3">NAD(P)H-binding protein</fullName>
    </submittedName>
</protein>
<dbReference type="InterPro" id="IPR016040">
    <property type="entry name" value="NAD(P)-bd_dom"/>
</dbReference>
<dbReference type="Pfam" id="PF13460">
    <property type="entry name" value="NAD_binding_10"/>
    <property type="match status" value="1"/>
</dbReference>
<reference evidence="3 4" key="1">
    <citation type="submission" date="2024-10" db="EMBL/GenBank/DDBJ databases">
        <title>The Natural Products Discovery Center: Release of the First 8490 Sequenced Strains for Exploring Actinobacteria Biosynthetic Diversity.</title>
        <authorList>
            <person name="Kalkreuter E."/>
            <person name="Kautsar S.A."/>
            <person name="Yang D."/>
            <person name="Bader C.D."/>
            <person name="Teijaro C.N."/>
            <person name="Fluegel L."/>
            <person name="Davis C.M."/>
            <person name="Simpson J.R."/>
            <person name="Lauterbach L."/>
            <person name="Steele A.D."/>
            <person name="Gui C."/>
            <person name="Meng S."/>
            <person name="Li G."/>
            <person name="Viehrig K."/>
            <person name="Ye F."/>
            <person name="Su P."/>
            <person name="Kiefer A.F."/>
            <person name="Nichols A."/>
            <person name="Cepeda A.J."/>
            <person name="Yan W."/>
            <person name="Fan B."/>
            <person name="Jiang Y."/>
            <person name="Adhikari A."/>
            <person name="Zheng C.-J."/>
            <person name="Schuster L."/>
            <person name="Cowan T.M."/>
            <person name="Smanski M.J."/>
            <person name="Chevrette M.G."/>
            <person name="De Carvalho L.P.S."/>
            <person name="Shen B."/>
        </authorList>
    </citation>
    <scope>NUCLEOTIDE SEQUENCE [LARGE SCALE GENOMIC DNA]</scope>
    <source>
        <strain evidence="3 4">NPDC018013</strain>
    </source>
</reference>
<accession>A0ABW7RGS1</accession>
<evidence type="ECO:0000313" key="3">
    <source>
        <dbReference type="EMBL" id="MFH8587270.1"/>
    </source>
</evidence>
<dbReference type="Gene3D" id="3.40.50.720">
    <property type="entry name" value="NAD(P)-binding Rossmann-like Domain"/>
    <property type="match status" value="1"/>
</dbReference>
<proteinExistence type="predicted"/>
<keyword evidence="4" id="KW-1185">Reference proteome</keyword>
<dbReference type="PANTHER" id="PTHR43162:SF1">
    <property type="entry name" value="PRESTALK A DIFFERENTIATION PROTEIN A"/>
    <property type="match status" value="1"/>
</dbReference>
<dbReference type="Proteomes" id="UP001610990">
    <property type="component" value="Unassembled WGS sequence"/>
</dbReference>
<organism evidence="3 4">
    <name type="scientific">Streptomyces celluloflavus</name>
    <dbReference type="NCBI Taxonomy" id="58344"/>
    <lineage>
        <taxon>Bacteria</taxon>
        <taxon>Bacillati</taxon>
        <taxon>Actinomycetota</taxon>
        <taxon>Actinomycetes</taxon>
        <taxon>Kitasatosporales</taxon>
        <taxon>Streptomycetaceae</taxon>
        <taxon>Streptomyces</taxon>
    </lineage>
</organism>
<evidence type="ECO:0000256" key="1">
    <source>
        <dbReference type="SAM" id="MobiDB-lite"/>
    </source>
</evidence>
<feature type="compositionally biased region" description="Low complexity" evidence="1">
    <location>
        <begin position="1"/>
        <end position="23"/>
    </location>
</feature>
<sequence>MTQNAQAAPAAQTTPTAQATPTAHDTQSTPPITLVLGGTGKTGRRVAARLTAQGHTVRIGSRSADRPFVWEDPATWPAVLEGVAAAYVTYSPDLGFPGAAETIDEFSRFAVAHGVRRLVLLSARGEERAHVSEDRLKASGADWTIVRASWFHQNFSEDFFLDPVLAGELVLPTGEAVEPFVDADDIADVVTAVLTDPRHIGKTYELSGPRLLSFRDAAAELSKATGRQINYVPVTLDDFRAGLEAAGAPAEFADLLSLITDGRNAHLVTGVEEVLGRKPRDFADFAREAAAAGVWDV</sequence>
<feature type="region of interest" description="Disordered" evidence="1">
    <location>
        <begin position="1"/>
        <end position="40"/>
    </location>
</feature>
<dbReference type="SUPFAM" id="SSF51735">
    <property type="entry name" value="NAD(P)-binding Rossmann-fold domains"/>
    <property type="match status" value="1"/>
</dbReference>
<comment type="caution">
    <text evidence="3">The sequence shown here is derived from an EMBL/GenBank/DDBJ whole genome shotgun (WGS) entry which is preliminary data.</text>
</comment>
<evidence type="ECO:0000259" key="2">
    <source>
        <dbReference type="Pfam" id="PF13460"/>
    </source>
</evidence>
<name>A0ABW7RGS1_9ACTN</name>
<gene>
    <name evidence="3" type="ORF">ACH4GP_23200</name>
</gene>
<dbReference type="PANTHER" id="PTHR43162">
    <property type="match status" value="1"/>
</dbReference>
<evidence type="ECO:0000313" key="4">
    <source>
        <dbReference type="Proteomes" id="UP001610990"/>
    </source>
</evidence>
<feature type="domain" description="NAD(P)-binding" evidence="2">
    <location>
        <begin position="37"/>
        <end position="197"/>
    </location>
</feature>
<dbReference type="EMBL" id="JBIRGH010000015">
    <property type="protein sequence ID" value="MFH8587270.1"/>
    <property type="molecule type" value="Genomic_DNA"/>
</dbReference>
<dbReference type="InterPro" id="IPR036291">
    <property type="entry name" value="NAD(P)-bd_dom_sf"/>
</dbReference>
<dbReference type="RefSeq" id="WP_397674320.1">
    <property type="nucleotide sequence ID" value="NZ_JBIRGH010000015.1"/>
</dbReference>